<evidence type="ECO:0000259" key="1">
    <source>
        <dbReference type="PROSITE" id="PS51192"/>
    </source>
</evidence>
<dbReference type="GO" id="GO:0005524">
    <property type="term" value="F:ATP binding"/>
    <property type="evidence" value="ECO:0007669"/>
    <property type="project" value="InterPro"/>
</dbReference>
<evidence type="ECO:0000259" key="2">
    <source>
        <dbReference type="PROSITE" id="PS51194"/>
    </source>
</evidence>
<dbReference type="GO" id="GO:0016787">
    <property type="term" value="F:hydrolase activity"/>
    <property type="evidence" value="ECO:0007669"/>
    <property type="project" value="InterPro"/>
</dbReference>
<feature type="domain" description="Helicase C-terminal" evidence="2">
    <location>
        <begin position="234"/>
        <end position="405"/>
    </location>
</feature>
<dbReference type="InterPro" id="IPR001650">
    <property type="entry name" value="Helicase_C-like"/>
</dbReference>
<dbReference type="SMART" id="SM00487">
    <property type="entry name" value="DEXDc"/>
    <property type="match status" value="1"/>
</dbReference>
<dbReference type="GO" id="GO:0003677">
    <property type="term" value="F:DNA binding"/>
    <property type="evidence" value="ECO:0007669"/>
    <property type="project" value="InterPro"/>
</dbReference>
<dbReference type="InterPro" id="IPR050742">
    <property type="entry name" value="Helicase_Restrict-Modif_Enz"/>
</dbReference>
<dbReference type="PANTHER" id="PTHR47396">
    <property type="entry name" value="TYPE I RESTRICTION ENZYME ECOKI R PROTEIN"/>
    <property type="match status" value="1"/>
</dbReference>
<organism evidence="3">
    <name type="scientific">hydrothermal vent metagenome</name>
    <dbReference type="NCBI Taxonomy" id="652676"/>
    <lineage>
        <taxon>unclassified sequences</taxon>
        <taxon>metagenomes</taxon>
        <taxon>ecological metagenomes</taxon>
    </lineage>
</organism>
<dbReference type="GO" id="GO:0005829">
    <property type="term" value="C:cytosol"/>
    <property type="evidence" value="ECO:0007669"/>
    <property type="project" value="TreeGrafter"/>
</dbReference>
<reference evidence="3" key="1">
    <citation type="submission" date="2018-06" db="EMBL/GenBank/DDBJ databases">
        <authorList>
            <person name="Zhirakovskaya E."/>
        </authorList>
    </citation>
    <scope>NUCLEOTIDE SEQUENCE</scope>
</reference>
<evidence type="ECO:0008006" key="4">
    <source>
        <dbReference type="Google" id="ProtNLM"/>
    </source>
</evidence>
<dbReference type="SMART" id="SM00490">
    <property type="entry name" value="HELICc"/>
    <property type="match status" value="1"/>
</dbReference>
<evidence type="ECO:0000313" key="3">
    <source>
        <dbReference type="EMBL" id="VAW38890.1"/>
    </source>
</evidence>
<dbReference type="Pfam" id="PF00271">
    <property type="entry name" value="Helicase_C"/>
    <property type="match status" value="1"/>
</dbReference>
<protein>
    <recommendedName>
        <fullName evidence="4">Helicase</fullName>
    </recommendedName>
</protein>
<feature type="domain" description="Helicase ATP-binding" evidence="1">
    <location>
        <begin position="39"/>
        <end position="197"/>
    </location>
</feature>
<dbReference type="Pfam" id="PF04851">
    <property type="entry name" value="ResIII"/>
    <property type="match status" value="1"/>
</dbReference>
<dbReference type="EMBL" id="UOEW01000214">
    <property type="protein sequence ID" value="VAW38890.1"/>
    <property type="molecule type" value="Genomic_DNA"/>
</dbReference>
<accession>A0A3B0VE26</accession>
<dbReference type="PANTHER" id="PTHR47396:SF1">
    <property type="entry name" value="ATP-DEPENDENT HELICASE IRC3-RELATED"/>
    <property type="match status" value="1"/>
</dbReference>
<dbReference type="PROSITE" id="PS51192">
    <property type="entry name" value="HELICASE_ATP_BIND_1"/>
    <property type="match status" value="1"/>
</dbReference>
<dbReference type="AlphaFoldDB" id="A0A3B0VE26"/>
<dbReference type="PROSITE" id="PS51194">
    <property type="entry name" value="HELICASE_CTER"/>
    <property type="match status" value="1"/>
</dbReference>
<dbReference type="InterPro" id="IPR014001">
    <property type="entry name" value="Helicase_ATP-bd"/>
</dbReference>
<gene>
    <name evidence="3" type="ORF">MNBD_GAMMA01-1296</name>
</gene>
<proteinExistence type="predicted"/>
<dbReference type="InterPro" id="IPR006935">
    <property type="entry name" value="Helicase/UvrB_N"/>
</dbReference>
<sequence length="562" mass="63838">MSLFDYSSDPGLAPIDLKPLSKDFELREVQDKALLMLRASLRQGNKRVIMHIGTGGGKTILAGKLFHMIFKKNLHARVFFIVPRVTLLHQTKKVFEEVFGYDCGIIQGGNRVELNKHVQIATIQTLNNRLNSDKMDVYNIFRNIDISAVVVDEVHLEFKGFKTVMDVWEPLMIGLTATPFTKGMGKMWQDIVRPVPMAELISDGTLSKYKVVACTPIDRSKLTTMSTGEYKDEDVDNEVERITGDVFEEWNKSSEMKGRPFLLFAKSIKSCVAIAEHFSRNGVKIGYVHSKMSEEDIQNEINAFKSGYFIGLASVVMLIEGFDYPDVSAMIMCAPLAPSKSDPNIPNSCNRYVQMAGRGLRAKSDDGYCLIHDHSGNFINYGEYEYIEELFPGLDNGKKVKKVMSPTERKERAVRECFMCGCVIKTNKCPDCGTETKKPTQFLQAGDLIFEAGEMVELKSVGTRETSKYRTKSLSPELRLEFAQELKGYVASRRESYIPIKKEKGFYSHKYKERTGNWPGRGYRFNEVGEIEPSKAFMSYMESLKRQYRNEQKSRETKQAAN</sequence>
<dbReference type="InterPro" id="IPR027417">
    <property type="entry name" value="P-loop_NTPase"/>
</dbReference>
<dbReference type="SUPFAM" id="SSF52540">
    <property type="entry name" value="P-loop containing nucleoside triphosphate hydrolases"/>
    <property type="match status" value="1"/>
</dbReference>
<dbReference type="Gene3D" id="3.40.50.300">
    <property type="entry name" value="P-loop containing nucleotide triphosphate hydrolases"/>
    <property type="match status" value="2"/>
</dbReference>
<name>A0A3B0VE26_9ZZZZ</name>